<dbReference type="EMBL" id="JAGRRH010000012">
    <property type="protein sequence ID" value="KAG7362195.1"/>
    <property type="molecule type" value="Genomic_DNA"/>
</dbReference>
<feature type="domain" description="Glucose-methanol-choline oxidoreductase N-terminal" evidence="4">
    <location>
        <begin position="83"/>
        <end position="286"/>
    </location>
</feature>
<reference evidence="6" key="2">
    <citation type="submission" date="2021-04" db="EMBL/GenBank/DDBJ databases">
        <authorList>
            <person name="Podell S."/>
        </authorList>
    </citation>
    <scope>NUCLEOTIDE SEQUENCE</scope>
    <source>
        <strain evidence="6">Hildebrandi</strain>
    </source>
</reference>
<dbReference type="InterPro" id="IPR007867">
    <property type="entry name" value="GMC_OxRtase_C"/>
</dbReference>
<evidence type="ECO:0000259" key="4">
    <source>
        <dbReference type="Pfam" id="PF00732"/>
    </source>
</evidence>
<evidence type="ECO:0000256" key="3">
    <source>
        <dbReference type="ARBA" id="ARBA00022827"/>
    </source>
</evidence>
<dbReference type="PIRSF" id="PIRSF000137">
    <property type="entry name" value="Alcohol_oxidase"/>
    <property type="match status" value="1"/>
</dbReference>
<organism evidence="6 7">
    <name type="scientific">Nitzschia inconspicua</name>
    <dbReference type="NCBI Taxonomy" id="303405"/>
    <lineage>
        <taxon>Eukaryota</taxon>
        <taxon>Sar</taxon>
        <taxon>Stramenopiles</taxon>
        <taxon>Ochrophyta</taxon>
        <taxon>Bacillariophyta</taxon>
        <taxon>Bacillariophyceae</taxon>
        <taxon>Bacillariophycidae</taxon>
        <taxon>Bacillariales</taxon>
        <taxon>Bacillariaceae</taxon>
        <taxon>Nitzschia</taxon>
    </lineage>
</organism>
<reference evidence="6" key="1">
    <citation type="journal article" date="2021" name="Sci. Rep.">
        <title>Diploid genomic architecture of Nitzschia inconspicua, an elite biomass production diatom.</title>
        <authorList>
            <person name="Oliver A."/>
            <person name="Podell S."/>
            <person name="Pinowska A."/>
            <person name="Traller J.C."/>
            <person name="Smith S.R."/>
            <person name="McClure R."/>
            <person name="Beliaev A."/>
            <person name="Bohutskyi P."/>
            <person name="Hill E.A."/>
            <person name="Rabines A."/>
            <person name="Zheng H."/>
            <person name="Allen L.Z."/>
            <person name="Kuo A."/>
            <person name="Grigoriev I.V."/>
            <person name="Allen A.E."/>
            <person name="Hazlebeck D."/>
            <person name="Allen E.E."/>
        </authorList>
    </citation>
    <scope>NUCLEOTIDE SEQUENCE</scope>
    <source>
        <strain evidence="6">Hildebrandi</strain>
    </source>
</reference>
<keyword evidence="7" id="KW-1185">Reference proteome</keyword>
<accession>A0A9K3LGY5</accession>
<evidence type="ECO:0000256" key="2">
    <source>
        <dbReference type="ARBA" id="ARBA00022630"/>
    </source>
</evidence>
<dbReference type="PANTHER" id="PTHR11552:SF147">
    <property type="entry name" value="CHOLINE DEHYDROGENASE, MITOCHONDRIAL"/>
    <property type="match status" value="1"/>
</dbReference>
<sequence>MSGASHNDLETFDYVIVGAGPSAMGILYCLLESHVDTDEDVSGLPFSIAVIERGEGPPHDTSTQSPHRWYEAAYSRNSTSVRLYPSSIMGRRVDIPVGQGLGGTSNINACLCLPPLEEDMERWPDPWKHSLVDSARYLLKVLESNGALQYGEDDLTSNNNPFYSSMGLTGAVPTMASKDTATGGSFVRENYYSGLVAPFLQRYPRFQNSITWFRGVEAQRLITNGTNVIGVECLNLQQNNDSMFTLRATKRTILCAGAIETPALLLVSSPGADQRLSGIGKKLKDQALLARAHLRKTAQDTSAEQSVSGIAALGHWKHATYGLFQLALADFVSLPSILPRVAAMPIRWKCSSKCLTHILNFCAEMIQFASELAICYTPLGFVLKRWVLVSMVFLMHPRSDGTVTIHPKNIHRMKTLRRRDVEVEVDPGYLQDDQDFDALSAAWEDLQSQSTTSFLEVFPKPLLLLLRFILPQHVCFQTIFCRFFLQPYYHFAGTCAMSNDGRDTKNDADWVVESSTLRLRGYDGRYICDASVFPSMISNPPALTCASLGYQFGKMIVVADH</sequence>
<evidence type="ECO:0000256" key="1">
    <source>
        <dbReference type="ARBA" id="ARBA00001974"/>
    </source>
</evidence>
<dbReference type="GO" id="GO:0050660">
    <property type="term" value="F:flavin adenine dinucleotide binding"/>
    <property type="evidence" value="ECO:0007669"/>
    <property type="project" value="InterPro"/>
</dbReference>
<dbReference type="InterPro" id="IPR000172">
    <property type="entry name" value="GMC_OxRdtase_N"/>
</dbReference>
<proteinExistence type="predicted"/>
<dbReference type="Pfam" id="PF00732">
    <property type="entry name" value="GMC_oxred_N"/>
    <property type="match status" value="1"/>
</dbReference>
<dbReference type="InterPro" id="IPR012132">
    <property type="entry name" value="GMC_OxRdtase"/>
</dbReference>
<dbReference type="AlphaFoldDB" id="A0A9K3LGY5"/>
<dbReference type="PANTHER" id="PTHR11552">
    <property type="entry name" value="GLUCOSE-METHANOL-CHOLINE GMC OXIDOREDUCTASE"/>
    <property type="match status" value="1"/>
</dbReference>
<keyword evidence="2" id="KW-0285">Flavoprotein</keyword>
<dbReference type="Proteomes" id="UP000693970">
    <property type="component" value="Unassembled WGS sequence"/>
</dbReference>
<evidence type="ECO:0000313" key="6">
    <source>
        <dbReference type="EMBL" id="KAG7362195.1"/>
    </source>
</evidence>
<comment type="caution">
    <text evidence="6">The sequence shown here is derived from an EMBL/GenBank/DDBJ whole genome shotgun (WGS) entry which is preliminary data.</text>
</comment>
<dbReference type="OrthoDB" id="269227at2759"/>
<keyword evidence="3" id="KW-0274">FAD</keyword>
<protein>
    <submittedName>
        <fullName evidence="6">Glucose-methanol-choline oxidoreductase</fullName>
    </submittedName>
</protein>
<evidence type="ECO:0000313" key="7">
    <source>
        <dbReference type="Proteomes" id="UP000693970"/>
    </source>
</evidence>
<dbReference type="GO" id="GO:0016614">
    <property type="term" value="F:oxidoreductase activity, acting on CH-OH group of donors"/>
    <property type="evidence" value="ECO:0007669"/>
    <property type="project" value="InterPro"/>
</dbReference>
<feature type="domain" description="Glucose-methanol-choline oxidoreductase C-terminal" evidence="5">
    <location>
        <begin position="397"/>
        <end position="549"/>
    </location>
</feature>
<comment type="cofactor">
    <cofactor evidence="1">
        <name>FAD</name>
        <dbReference type="ChEBI" id="CHEBI:57692"/>
    </cofactor>
</comment>
<evidence type="ECO:0000259" key="5">
    <source>
        <dbReference type="Pfam" id="PF05199"/>
    </source>
</evidence>
<dbReference type="Pfam" id="PF05199">
    <property type="entry name" value="GMC_oxred_C"/>
    <property type="match status" value="1"/>
</dbReference>
<gene>
    <name evidence="6" type="ORF">IV203_025861</name>
</gene>
<name>A0A9K3LGY5_9STRA</name>